<comment type="caution">
    <text evidence="1">The sequence shown here is derived from an EMBL/GenBank/DDBJ whole genome shotgun (WGS) entry which is preliminary data.</text>
</comment>
<protein>
    <submittedName>
        <fullName evidence="1">Phytanoyl-CoA dioxygenase</fullName>
    </submittedName>
</protein>
<name>A0A9X4IKM4_9FLAO</name>
<proteinExistence type="predicted"/>
<evidence type="ECO:0000313" key="1">
    <source>
        <dbReference type="EMBL" id="MDE1205689.1"/>
    </source>
</evidence>
<organism evidence="1 2">
    <name type="scientific">Tenacibaculum larymnensis</name>
    <dbReference type="NCBI Taxonomy" id="2878201"/>
    <lineage>
        <taxon>Bacteria</taxon>
        <taxon>Pseudomonadati</taxon>
        <taxon>Bacteroidota</taxon>
        <taxon>Flavobacteriia</taxon>
        <taxon>Flavobacteriales</taxon>
        <taxon>Flavobacteriaceae</taxon>
        <taxon>Tenacibaculum</taxon>
    </lineage>
</organism>
<gene>
    <name evidence="1" type="ORF">LCI24_02665</name>
</gene>
<keyword evidence="1" id="KW-0223">Dioxygenase</keyword>
<keyword evidence="1" id="KW-0560">Oxidoreductase</keyword>
<dbReference type="Proteomes" id="UP001149303">
    <property type="component" value="Unassembled WGS sequence"/>
</dbReference>
<keyword evidence="2" id="KW-1185">Reference proteome</keyword>
<dbReference type="EMBL" id="JAIWJY010000001">
    <property type="protein sequence ID" value="MDE1205689.1"/>
    <property type="molecule type" value="Genomic_DNA"/>
</dbReference>
<accession>A0A9X4IKM4</accession>
<dbReference type="GO" id="GO:0051213">
    <property type="term" value="F:dioxygenase activity"/>
    <property type="evidence" value="ECO:0007669"/>
    <property type="project" value="UniProtKB-KW"/>
</dbReference>
<dbReference type="Gene3D" id="3.40.50.150">
    <property type="entry name" value="Vaccinia Virus protein VP39"/>
    <property type="match status" value="1"/>
</dbReference>
<dbReference type="InterPro" id="IPR029063">
    <property type="entry name" value="SAM-dependent_MTases_sf"/>
</dbReference>
<sequence>MSENITTLDIKGKVSTLLKNSIEQSEIENLINEIHAYFKELTQLTGFDNHIEHLASITTAKGKALGLNHAAQCLLDYKRTVKFLKAMVMAIKEKQQNYPNETIRVFYAGCGPYAPFITLIAPLFSPEEIQFSLLEINDKSLEYAKNLIKKLELTNYVTNYYTADAVTFKIPEPEKYHILFSETLDALLYRECYVPILFNLLPQLPKDTAVIPENVLIKMSLATDLIADTKHTPVEVDTVIDVREAISLNTVNTIVPTQLPDKKVAVKSLNIEQYNYLLLDTLVHVYGNIWLTRNESSLTIPLEMGIEHPFHFNSIIYTYQMDPDIELKYSLEK</sequence>
<dbReference type="SUPFAM" id="SSF53335">
    <property type="entry name" value="S-adenosyl-L-methionine-dependent methyltransferases"/>
    <property type="match status" value="1"/>
</dbReference>
<dbReference type="AlphaFoldDB" id="A0A9X4IKM4"/>
<evidence type="ECO:0000313" key="2">
    <source>
        <dbReference type="Proteomes" id="UP001149303"/>
    </source>
</evidence>
<reference evidence="1" key="1">
    <citation type="submission" date="2021-09" db="EMBL/GenBank/DDBJ databases">
        <authorList>
            <person name="Smyrli M."/>
        </authorList>
    </citation>
    <scope>NUCLEOTIDE SEQUENCE</scope>
    <source>
        <strain evidence="1">LAR25</strain>
    </source>
</reference>
<dbReference type="RefSeq" id="WP_274639038.1">
    <property type="nucleotide sequence ID" value="NZ_JAIWJY010000001.1"/>
</dbReference>